<evidence type="ECO:0000256" key="1">
    <source>
        <dbReference type="SAM" id="MobiDB-lite"/>
    </source>
</evidence>
<dbReference type="AlphaFoldDB" id="A0A4R5TY24"/>
<keyword evidence="4" id="KW-1185">Reference proteome</keyword>
<comment type="caution">
    <text evidence="3">The sequence shown here is derived from an EMBL/GenBank/DDBJ whole genome shotgun (WGS) entry which is preliminary data.</text>
</comment>
<gene>
    <name evidence="3" type="ORF">E2F46_05715</name>
</gene>
<dbReference type="EMBL" id="SMTF01000003">
    <property type="protein sequence ID" value="TDK26095.1"/>
    <property type="molecule type" value="Genomic_DNA"/>
</dbReference>
<keyword evidence="2" id="KW-0732">Signal</keyword>
<proteinExistence type="predicted"/>
<name>A0A4R5TY24_9GAMM</name>
<feature type="region of interest" description="Disordered" evidence="1">
    <location>
        <begin position="152"/>
        <end position="186"/>
    </location>
</feature>
<feature type="signal peptide" evidence="2">
    <location>
        <begin position="1"/>
        <end position="18"/>
    </location>
</feature>
<dbReference type="Proteomes" id="UP000294796">
    <property type="component" value="Unassembled WGS sequence"/>
</dbReference>
<evidence type="ECO:0000313" key="4">
    <source>
        <dbReference type="Proteomes" id="UP000294796"/>
    </source>
</evidence>
<protein>
    <submittedName>
        <fullName evidence="3">Uncharacterized protein</fullName>
    </submittedName>
</protein>
<reference evidence="3 4" key="1">
    <citation type="submission" date="2019-03" db="EMBL/GenBank/DDBJ databases">
        <title>Luteimonas zhaokaii sp.nov., isolated from the rectal contents of Plateau pika in Yushu, Qinghai Province, China.</title>
        <authorList>
            <person name="Zhang G."/>
        </authorList>
    </citation>
    <scope>NUCLEOTIDE SEQUENCE [LARGE SCALE GENOMIC DNA]</scope>
    <source>
        <strain evidence="3 4">B9</strain>
    </source>
</reference>
<feature type="chain" id="PRO_5020724256" evidence="2">
    <location>
        <begin position="19"/>
        <end position="335"/>
    </location>
</feature>
<dbReference type="RefSeq" id="WP_133321127.1">
    <property type="nucleotide sequence ID" value="NZ_SMTF01000003.1"/>
</dbReference>
<organism evidence="3 4">
    <name type="scientific">Luteimonas aestuarii</name>
    <dbReference type="NCBI Taxonomy" id="453837"/>
    <lineage>
        <taxon>Bacteria</taxon>
        <taxon>Pseudomonadati</taxon>
        <taxon>Pseudomonadota</taxon>
        <taxon>Gammaproteobacteria</taxon>
        <taxon>Lysobacterales</taxon>
        <taxon>Lysobacteraceae</taxon>
        <taxon>Luteimonas</taxon>
    </lineage>
</organism>
<sequence length="335" mass="37392">MRRPLRRLACLLPVLALAGCGYTWPEGDKHPELPDFETLAAQPGSSLVRLGDDSESIRDVFWREGMDEAYVLVAQHPHIHSHTSEDRVSIRIFGSGFEPVGEIPLPLPLRHHMYLESPDMRFLDTDGEIYLDTFRVSPATRRVQPVPCVLLTASPSPSHIPSRDDTDSPAQGDDDPSAYRCTPSNDAQAIARRIDRADSIGRIDGGDDDGHRFLLRTGQRRELLLFEAGAATPDTHQRLRQRLSDASQPVPRMPDASNVEDSAIVGNRSSGNHFVFGFHPVHMVYYRVDTGDGPLRFKLLHKPSFMAITARPTLDGRIALLYSPGNLKPHRLYVK</sequence>
<evidence type="ECO:0000313" key="3">
    <source>
        <dbReference type="EMBL" id="TDK26095.1"/>
    </source>
</evidence>
<dbReference type="OrthoDB" id="1144663at2"/>
<evidence type="ECO:0000256" key="2">
    <source>
        <dbReference type="SAM" id="SignalP"/>
    </source>
</evidence>
<accession>A0A4R5TY24</accession>
<dbReference type="PROSITE" id="PS51257">
    <property type="entry name" value="PROKAR_LIPOPROTEIN"/>
    <property type="match status" value="1"/>
</dbReference>